<feature type="signal peptide" evidence="7">
    <location>
        <begin position="1"/>
        <end position="19"/>
    </location>
</feature>
<keyword evidence="11" id="KW-1185">Reference proteome</keyword>
<dbReference type="SMART" id="SM00271">
    <property type="entry name" value="DnaJ"/>
    <property type="match status" value="1"/>
</dbReference>
<dbReference type="Gene3D" id="1.10.287.110">
    <property type="entry name" value="DnaJ domain"/>
    <property type="match status" value="1"/>
</dbReference>
<sequence>MILRGAIFVLLALVSLAFCAEDFYKILGVDKSATEKQLKSAYRQLSKKYHPDKNPFADRHYVFSGDETAHEKFVQVSEAYEVLSDSELRKVYDRYGHEGVKSHRQGGGGGGGDPFDLFSRFFGGHGHFGRSNREPRGSNIEVQVEISLRDFYNGATTEFQWEKQHICEKCEGSGSADGKVETCNVCGGHGIRIVKQQLAPGMFQQMQVRCDHCGGSGKTIKNKCPICHGHRVERKLTTVSLAVERGIARDAKVVFENEADQSPDWVPGDLIVNLAEKAPSYEDNPDHVDGTFFRRKDHDLYWTEVLSLREAWMGGWTRNLTHLDKHVVRLGRERGQVVQSGLVETIAGEGMPKWHEEGESVYHKHEFGNLYVTYEIILPDQMDKKMENEFWDLWEKWRLKKGVDLHKDSGRPDIQHERDEL</sequence>
<dbReference type="CDD" id="cd10747">
    <property type="entry name" value="DnaJ_C"/>
    <property type="match status" value="1"/>
</dbReference>
<dbReference type="CDD" id="cd10719">
    <property type="entry name" value="DnaJ_zf"/>
    <property type="match status" value="1"/>
</dbReference>
<evidence type="ECO:0000256" key="2">
    <source>
        <dbReference type="ARBA" id="ARBA00022737"/>
    </source>
</evidence>
<dbReference type="STRING" id="490622.A0A395NRF9"/>
<evidence type="ECO:0000259" key="9">
    <source>
        <dbReference type="PROSITE" id="PS51188"/>
    </source>
</evidence>
<evidence type="ECO:0000256" key="5">
    <source>
        <dbReference type="ARBA" id="ARBA00023186"/>
    </source>
</evidence>
<evidence type="ECO:0000256" key="4">
    <source>
        <dbReference type="ARBA" id="ARBA00022833"/>
    </source>
</evidence>
<proteinExistence type="predicted"/>
<dbReference type="CDD" id="cd06257">
    <property type="entry name" value="DnaJ"/>
    <property type="match status" value="1"/>
</dbReference>
<keyword evidence="5" id="KW-0143">Chaperone</keyword>
<keyword evidence="3 6" id="KW-0863">Zinc-finger</keyword>
<evidence type="ECO:0000256" key="6">
    <source>
        <dbReference type="PROSITE-ProRule" id="PRU00546"/>
    </source>
</evidence>
<gene>
    <name evidence="10" type="ORF">TARUN_3579</name>
</gene>
<dbReference type="InterPro" id="IPR018253">
    <property type="entry name" value="DnaJ_domain_CS"/>
</dbReference>
<comment type="caution">
    <text evidence="10">The sequence shown here is derived from an EMBL/GenBank/DDBJ whole genome shotgun (WGS) entry which is preliminary data.</text>
</comment>
<evidence type="ECO:0000256" key="7">
    <source>
        <dbReference type="SAM" id="SignalP"/>
    </source>
</evidence>
<dbReference type="GO" id="GO:0008270">
    <property type="term" value="F:zinc ion binding"/>
    <property type="evidence" value="ECO:0007669"/>
    <property type="project" value="UniProtKB-KW"/>
</dbReference>
<dbReference type="InterPro" id="IPR044713">
    <property type="entry name" value="DNJA1/2-like"/>
</dbReference>
<evidence type="ECO:0000256" key="1">
    <source>
        <dbReference type="ARBA" id="ARBA00022723"/>
    </source>
</evidence>
<evidence type="ECO:0000313" key="11">
    <source>
        <dbReference type="Proteomes" id="UP000266272"/>
    </source>
</evidence>
<dbReference type="PANTHER" id="PTHR43888">
    <property type="entry name" value="DNAJ-LIKE-2, ISOFORM A-RELATED"/>
    <property type="match status" value="1"/>
</dbReference>
<dbReference type="Gene3D" id="2.60.260.20">
    <property type="entry name" value="Urease metallochaperone UreE, N-terminal domain"/>
    <property type="match status" value="2"/>
</dbReference>
<keyword evidence="2" id="KW-0677">Repeat</keyword>
<protein>
    <submittedName>
        <fullName evidence="10">Domain containing</fullName>
    </submittedName>
</protein>
<evidence type="ECO:0000259" key="8">
    <source>
        <dbReference type="PROSITE" id="PS50076"/>
    </source>
</evidence>
<keyword evidence="4 6" id="KW-0862">Zinc</keyword>
<dbReference type="InterPro" id="IPR001623">
    <property type="entry name" value="DnaJ_domain"/>
</dbReference>
<dbReference type="SUPFAM" id="SSF49493">
    <property type="entry name" value="HSP40/DnaJ peptide-binding domain"/>
    <property type="match status" value="2"/>
</dbReference>
<dbReference type="InterPro" id="IPR008971">
    <property type="entry name" value="HSP40/DnaJ_pept-bd"/>
</dbReference>
<dbReference type="GO" id="GO:0006457">
    <property type="term" value="P:protein folding"/>
    <property type="evidence" value="ECO:0007669"/>
    <property type="project" value="InterPro"/>
</dbReference>
<dbReference type="EMBL" id="PXOA01000199">
    <property type="protein sequence ID" value="RFU78609.1"/>
    <property type="molecule type" value="Genomic_DNA"/>
</dbReference>
<dbReference type="OrthoDB" id="550424at2759"/>
<dbReference type="PROSITE" id="PS00636">
    <property type="entry name" value="DNAJ_1"/>
    <property type="match status" value="1"/>
</dbReference>
<feature type="zinc finger region" description="CR-type" evidence="6">
    <location>
        <begin position="154"/>
        <end position="236"/>
    </location>
</feature>
<dbReference type="PROSITE" id="PS51188">
    <property type="entry name" value="ZF_CR"/>
    <property type="match status" value="1"/>
</dbReference>
<dbReference type="FunFam" id="2.10.230.10:FF:000001">
    <property type="entry name" value="DnaJ subfamily A member 2"/>
    <property type="match status" value="1"/>
</dbReference>
<dbReference type="PROSITE" id="PS50076">
    <property type="entry name" value="DNAJ_2"/>
    <property type="match status" value="1"/>
</dbReference>
<dbReference type="InterPro" id="IPR036410">
    <property type="entry name" value="HSP_DnaJ_Cys-rich_dom_sf"/>
</dbReference>
<evidence type="ECO:0000313" key="10">
    <source>
        <dbReference type="EMBL" id="RFU78609.1"/>
    </source>
</evidence>
<feature type="chain" id="PRO_5017231470" evidence="7">
    <location>
        <begin position="20"/>
        <end position="421"/>
    </location>
</feature>
<organism evidence="10 11">
    <name type="scientific">Trichoderma arundinaceum</name>
    <dbReference type="NCBI Taxonomy" id="490622"/>
    <lineage>
        <taxon>Eukaryota</taxon>
        <taxon>Fungi</taxon>
        <taxon>Dikarya</taxon>
        <taxon>Ascomycota</taxon>
        <taxon>Pezizomycotina</taxon>
        <taxon>Sordariomycetes</taxon>
        <taxon>Hypocreomycetidae</taxon>
        <taxon>Hypocreales</taxon>
        <taxon>Hypocreaceae</taxon>
        <taxon>Trichoderma</taxon>
    </lineage>
</organism>
<name>A0A395NRF9_TRIAR</name>
<feature type="domain" description="J" evidence="8">
    <location>
        <begin position="22"/>
        <end position="96"/>
    </location>
</feature>
<dbReference type="InterPro" id="IPR036869">
    <property type="entry name" value="J_dom_sf"/>
</dbReference>
<dbReference type="InterPro" id="IPR002939">
    <property type="entry name" value="DnaJ_C"/>
</dbReference>
<evidence type="ECO:0000256" key="3">
    <source>
        <dbReference type="ARBA" id="ARBA00022771"/>
    </source>
</evidence>
<dbReference type="Pfam" id="PF01556">
    <property type="entry name" value="DnaJ_C"/>
    <property type="match status" value="1"/>
</dbReference>
<dbReference type="SUPFAM" id="SSF46565">
    <property type="entry name" value="Chaperone J-domain"/>
    <property type="match status" value="1"/>
</dbReference>
<feature type="domain" description="CR-type" evidence="9">
    <location>
        <begin position="154"/>
        <end position="236"/>
    </location>
</feature>
<dbReference type="GO" id="GO:0051082">
    <property type="term" value="F:unfolded protein binding"/>
    <property type="evidence" value="ECO:0007669"/>
    <property type="project" value="InterPro"/>
</dbReference>
<keyword evidence="1 6" id="KW-0479">Metal-binding</keyword>
<accession>A0A395NRF9</accession>
<reference evidence="10 11" key="1">
    <citation type="journal article" date="2018" name="PLoS Pathog.">
        <title>Evolution of structural diversity of trichothecenes, a family of toxins produced by plant pathogenic and entomopathogenic fungi.</title>
        <authorList>
            <person name="Proctor R.H."/>
            <person name="McCormick S.P."/>
            <person name="Kim H.S."/>
            <person name="Cardoza R.E."/>
            <person name="Stanley A.M."/>
            <person name="Lindo L."/>
            <person name="Kelly A."/>
            <person name="Brown D.W."/>
            <person name="Lee T."/>
            <person name="Vaughan M.M."/>
            <person name="Alexander N.J."/>
            <person name="Busman M."/>
            <person name="Gutierrez S."/>
        </authorList>
    </citation>
    <scope>NUCLEOTIDE SEQUENCE [LARGE SCALE GENOMIC DNA]</scope>
    <source>
        <strain evidence="10 11">IBT 40837</strain>
    </source>
</reference>
<dbReference type="PRINTS" id="PR00625">
    <property type="entry name" value="JDOMAIN"/>
</dbReference>
<keyword evidence="7" id="KW-0732">Signal</keyword>
<dbReference type="InterPro" id="IPR001305">
    <property type="entry name" value="HSP_DnaJ_Cys-rich_dom"/>
</dbReference>
<dbReference type="Pfam" id="PF00684">
    <property type="entry name" value="DnaJ_CXXCXGXG"/>
    <property type="match status" value="1"/>
</dbReference>
<dbReference type="AlphaFoldDB" id="A0A395NRF9"/>
<dbReference type="GO" id="GO:0030544">
    <property type="term" value="F:Hsp70 protein binding"/>
    <property type="evidence" value="ECO:0007669"/>
    <property type="project" value="InterPro"/>
</dbReference>
<dbReference type="Gene3D" id="2.10.230.10">
    <property type="entry name" value="Heat shock protein DnaJ, cysteine-rich domain"/>
    <property type="match status" value="1"/>
</dbReference>
<dbReference type="Pfam" id="PF00226">
    <property type="entry name" value="DnaJ"/>
    <property type="match status" value="1"/>
</dbReference>
<dbReference type="Proteomes" id="UP000266272">
    <property type="component" value="Unassembled WGS sequence"/>
</dbReference>
<dbReference type="SUPFAM" id="SSF57938">
    <property type="entry name" value="DnaJ/Hsp40 cysteine-rich domain"/>
    <property type="match status" value="1"/>
</dbReference>